<organism evidence="2 3">
    <name type="scientific">Pseudomonas asgharzadehiana</name>
    <dbReference type="NCBI Taxonomy" id="2842349"/>
    <lineage>
        <taxon>Bacteria</taxon>
        <taxon>Pseudomonadati</taxon>
        <taxon>Pseudomonadota</taxon>
        <taxon>Gammaproteobacteria</taxon>
        <taxon>Pseudomonadales</taxon>
        <taxon>Pseudomonadaceae</taxon>
        <taxon>Pseudomonas</taxon>
    </lineage>
</organism>
<reference evidence="2" key="1">
    <citation type="journal article" date="2021" name="Microorganisms">
        <title>The Ever-Expanding Pseudomonas Genus: Description of 43 New Species and Partition of the Pseudomonas putida Group.</title>
        <authorList>
            <person name="Girard L."/>
            <person name="Lood C."/>
            <person name="Hofte M."/>
            <person name="Vandamme P."/>
            <person name="Rokni-Zadeh H."/>
            <person name="van Noort V."/>
            <person name="Lavigne R."/>
            <person name="De Mot R."/>
        </authorList>
    </citation>
    <scope>NUCLEOTIDE SEQUENCE</scope>
    <source>
        <strain evidence="2">SWRI132</strain>
    </source>
</reference>
<evidence type="ECO:0000313" key="3">
    <source>
        <dbReference type="Proteomes" id="UP000886848"/>
    </source>
</evidence>
<feature type="region of interest" description="Disordered" evidence="1">
    <location>
        <begin position="123"/>
        <end position="144"/>
    </location>
</feature>
<feature type="region of interest" description="Disordered" evidence="1">
    <location>
        <begin position="1"/>
        <end position="25"/>
    </location>
</feature>
<accession>A0ABX8P4S2</accession>
<dbReference type="RefSeq" id="WP_217855861.1">
    <property type="nucleotide sequence ID" value="NZ_CP077079.1"/>
</dbReference>
<dbReference type="Proteomes" id="UP000886848">
    <property type="component" value="Chromosome"/>
</dbReference>
<proteinExistence type="predicted"/>
<evidence type="ECO:0000313" key="2">
    <source>
        <dbReference type="EMBL" id="QXH68587.1"/>
    </source>
</evidence>
<protein>
    <submittedName>
        <fullName evidence="2">Uncharacterized protein</fullName>
    </submittedName>
</protein>
<dbReference type="EMBL" id="CP077079">
    <property type="protein sequence ID" value="QXH68587.1"/>
    <property type="molecule type" value="Genomic_DNA"/>
</dbReference>
<gene>
    <name evidence="2" type="ORF">KSS96_06540</name>
</gene>
<name>A0ABX8P4S2_9PSED</name>
<evidence type="ECO:0000256" key="1">
    <source>
        <dbReference type="SAM" id="MobiDB-lite"/>
    </source>
</evidence>
<sequence>MSHQKNTTVRPKAQHRPSRPRPEPLRGFTYYEVQVLYEDAGLKRTYPGVQDKHLALELKGMLEPEHAPYPVRLLWIAGQEEEVESFLRMEHRVTDMIKSVRSADRPGHEFMARLGQFGSYEGYAPRSAQSENVAGESGVTGHES</sequence>
<keyword evidence="3" id="KW-1185">Reference proteome</keyword>